<gene>
    <name evidence="4" type="ORF">J506_0238</name>
</gene>
<dbReference type="GO" id="GO:0006313">
    <property type="term" value="P:DNA transposition"/>
    <property type="evidence" value="ECO:0007669"/>
    <property type="project" value="InterPro"/>
</dbReference>
<dbReference type="EMBL" id="JEXD01000001">
    <property type="protein sequence ID" value="EXC10001.1"/>
    <property type="molecule type" value="Genomic_DNA"/>
</dbReference>
<dbReference type="NCBIfam" id="NF033542">
    <property type="entry name" value="transpos_IS110"/>
    <property type="match status" value="1"/>
</dbReference>
<evidence type="ECO:0000259" key="2">
    <source>
        <dbReference type="Pfam" id="PF01548"/>
    </source>
</evidence>
<dbReference type="RefSeq" id="WP_032058564.1">
    <property type="nucleotide sequence ID" value="NZ_JEXD01000001.1"/>
</dbReference>
<sequence length="330" mass="37365">MQYLGIDISKNKFDCCIFLNNQKKKTKVFDNNHSGFIKLNEWLQKLEIEILELVAVMEATSIYHENLAYFLYSNNIKVCVANPARVRKFAAGISVLTKTDEVDAEVLVKYGELAPYNIWQPDSDQLRLLKQLILRRDAYTSELNREKNRLDQAYSNNTNSKLIEIIQLDIENINNRIQYLDKLIDETIDDDISLKQDLCLLESIPAIGKRTALTLLTLFKGKSFTNAGQAAAFCGLVPLQKQSGSSIRGVSKISRSGSSKIRSKLYMAAVVAIRHNPHIKIVYDRLLRNGKAKMAALCAAMRKLIHIAFGVLKHQKPYNENLIGFAKIPC</sequence>
<feature type="coiled-coil region" evidence="1">
    <location>
        <begin position="129"/>
        <end position="156"/>
    </location>
</feature>
<organism evidence="4 5">
    <name type="scientific">Acinetobacter baumannii 625974</name>
    <dbReference type="NCBI Taxonomy" id="1310607"/>
    <lineage>
        <taxon>Bacteria</taxon>
        <taxon>Pseudomonadati</taxon>
        <taxon>Pseudomonadota</taxon>
        <taxon>Gammaproteobacteria</taxon>
        <taxon>Moraxellales</taxon>
        <taxon>Moraxellaceae</taxon>
        <taxon>Acinetobacter</taxon>
        <taxon>Acinetobacter calcoaceticus/baumannii complex</taxon>
    </lineage>
</organism>
<accession>A0A009PL63</accession>
<comment type="caution">
    <text evidence="4">The sequence shown here is derived from an EMBL/GenBank/DDBJ whole genome shotgun (WGS) entry which is preliminary data.</text>
</comment>
<evidence type="ECO:0000313" key="5">
    <source>
        <dbReference type="Proteomes" id="UP000021108"/>
    </source>
</evidence>
<dbReference type="PANTHER" id="PTHR33055:SF3">
    <property type="entry name" value="PUTATIVE TRANSPOSASE FOR IS117-RELATED"/>
    <property type="match status" value="1"/>
</dbReference>
<evidence type="ECO:0000256" key="1">
    <source>
        <dbReference type="SAM" id="Coils"/>
    </source>
</evidence>
<protein>
    <submittedName>
        <fullName evidence="4">Transposase IS116/IS110/IS902 family protein</fullName>
    </submittedName>
</protein>
<dbReference type="GO" id="GO:0004803">
    <property type="term" value="F:transposase activity"/>
    <property type="evidence" value="ECO:0007669"/>
    <property type="project" value="InterPro"/>
</dbReference>
<dbReference type="Pfam" id="PF01548">
    <property type="entry name" value="DEDD_Tnp_IS110"/>
    <property type="match status" value="1"/>
</dbReference>
<dbReference type="InterPro" id="IPR002525">
    <property type="entry name" value="Transp_IS110-like_N"/>
</dbReference>
<evidence type="ECO:0000313" key="4">
    <source>
        <dbReference type="EMBL" id="EXC10001.1"/>
    </source>
</evidence>
<keyword evidence="1" id="KW-0175">Coiled coil</keyword>
<dbReference type="GO" id="GO:0003677">
    <property type="term" value="F:DNA binding"/>
    <property type="evidence" value="ECO:0007669"/>
    <property type="project" value="InterPro"/>
</dbReference>
<feature type="domain" description="Transposase IS116/IS110/IS902 C-terminal" evidence="3">
    <location>
        <begin position="200"/>
        <end position="283"/>
    </location>
</feature>
<dbReference type="InterPro" id="IPR003346">
    <property type="entry name" value="Transposase_20"/>
</dbReference>
<reference evidence="4 5" key="1">
    <citation type="submission" date="2014-02" db="EMBL/GenBank/DDBJ databases">
        <title>Comparative genomics and transcriptomics to identify genetic mechanisms underlying the emergence of carbapenem resistant Acinetobacter baumannii (CRAb).</title>
        <authorList>
            <person name="Harris A.D."/>
            <person name="Johnson K.J."/>
            <person name="George J."/>
            <person name="Shefchek K."/>
            <person name="Daugherty S.C."/>
            <person name="Parankush S."/>
            <person name="Sadzewicz L."/>
            <person name="Tallon L."/>
            <person name="Sengamalay N."/>
            <person name="Hazen T.H."/>
            <person name="Rasko D.A."/>
        </authorList>
    </citation>
    <scope>NUCLEOTIDE SEQUENCE [LARGE SCALE GENOMIC DNA]</scope>
    <source>
        <strain evidence="4 5">625974</strain>
    </source>
</reference>
<dbReference type="PATRIC" id="fig|1310607.3.peg.239"/>
<dbReference type="Pfam" id="PF02371">
    <property type="entry name" value="Transposase_20"/>
    <property type="match status" value="1"/>
</dbReference>
<dbReference type="AlphaFoldDB" id="A0A009PL63"/>
<evidence type="ECO:0000259" key="3">
    <source>
        <dbReference type="Pfam" id="PF02371"/>
    </source>
</evidence>
<name>A0A009PL63_ACIBA</name>
<dbReference type="Proteomes" id="UP000021108">
    <property type="component" value="Unassembled WGS sequence"/>
</dbReference>
<dbReference type="PANTHER" id="PTHR33055">
    <property type="entry name" value="TRANSPOSASE FOR INSERTION SEQUENCE ELEMENT IS1111A"/>
    <property type="match status" value="1"/>
</dbReference>
<proteinExistence type="predicted"/>
<feature type="domain" description="Transposase IS110-like N-terminal" evidence="2">
    <location>
        <begin position="4"/>
        <end position="152"/>
    </location>
</feature>
<dbReference type="InterPro" id="IPR047650">
    <property type="entry name" value="Transpos_IS110"/>
</dbReference>